<accession>A0ABU3QRR4</accession>
<reference evidence="3 4" key="1">
    <citation type="submission" date="2023-09" db="EMBL/GenBank/DDBJ databases">
        <title>Streptomyces sp. nov.: A antagonism against Alternaria gaisen Producing Streptochlin, Isolated from Tamarix root soil.</title>
        <authorList>
            <person name="Chen Y."/>
        </authorList>
    </citation>
    <scope>NUCLEOTIDE SEQUENCE [LARGE SCALE GENOMIC DNA]</scope>
    <source>
        <strain evidence="3 4">TRM76323</strain>
    </source>
</reference>
<dbReference type="InterPro" id="IPR001480">
    <property type="entry name" value="Bulb-type_lectin_dom"/>
</dbReference>
<dbReference type="Proteomes" id="UP001250181">
    <property type="component" value="Unassembled WGS sequence"/>
</dbReference>
<proteinExistence type="predicted"/>
<sequence>MTKRFSRISLAAAAAMLMTGVATAGAAATPSVPAQQARTAQEAGPAGVLADARFGKGTQFCRNQSLTSGNGRAVLRVQQDGNFVLYKDGRAAWQAPGAWPKGNCAIFQQDGNFVLYDVNGKAVWHSNTWNRGHVLAVQDDGNVVVYDQSNRPLWATNTGD</sequence>
<organism evidence="3 4">
    <name type="scientific">Streptomyces tamarix</name>
    <dbReference type="NCBI Taxonomy" id="3078565"/>
    <lineage>
        <taxon>Bacteria</taxon>
        <taxon>Bacillati</taxon>
        <taxon>Actinomycetota</taxon>
        <taxon>Actinomycetes</taxon>
        <taxon>Kitasatosporales</taxon>
        <taxon>Streptomycetaceae</taxon>
        <taxon>Streptomyces</taxon>
    </lineage>
</organism>
<feature type="chain" id="PRO_5047494630" description="Bulb-type lectin domain-containing protein" evidence="1">
    <location>
        <begin position="25"/>
        <end position="160"/>
    </location>
</feature>
<dbReference type="SMART" id="SM00108">
    <property type="entry name" value="B_lectin"/>
    <property type="match status" value="1"/>
</dbReference>
<gene>
    <name evidence="3" type="ORF">RND61_25675</name>
</gene>
<keyword evidence="1" id="KW-0732">Signal</keyword>
<dbReference type="Gene3D" id="2.90.10.10">
    <property type="entry name" value="Bulb-type lectin domain"/>
    <property type="match status" value="2"/>
</dbReference>
<dbReference type="PROSITE" id="PS50927">
    <property type="entry name" value="BULB_LECTIN"/>
    <property type="match status" value="1"/>
</dbReference>
<feature type="signal peptide" evidence="1">
    <location>
        <begin position="1"/>
        <end position="24"/>
    </location>
</feature>
<evidence type="ECO:0000259" key="2">
    <source>
        <dbReference type="PROSITE" id="PS50927"/>
    </source>
</evidence>
<name>A0ABU3QRR4_9ACTN</name>
<dbReference type="RefSeq" id="WP_315880470.1">
    <property type="nucleotide sequence ID" value="NZ_JAWCTQ010000041.1"/>
</dbReference>
<feature type="domain" description="Bulb-type lectin" evidence="2">
    <location>
        <begin position="51"/>
        <end position="158"/>
    </location>
</feature>
<dbReference type="InterPro" id="IPR036426">
    <property type="entry name" value="Bulb-type_lectin_dom_sf"/>
</dbReference>
<evidence type="ECO:0000313" key="4">
    <source>
        <dbReference type="Proteomes" id="UP001250181"/>
    </source>
</evidence>
<keyword evidence="4" id="KW-1185">Reference proteome</keyword>
<dbReference type="EMBL" id="JAWCTQ010000041">
    <property type="protein sequence ID" value="MDT9685428.1"/>
    <property type="molecule type" value="Genomic_DNA"/>
</dbReference>
<evidence type="ECO:0000256" key="1">
    <source>
        <dbReference type="SAM" id="SignalP"/>
    </source>
</evidence>
<evidence type="ECO:0000313" key="3">
    <source>
        <dbReference type="EMBL" id="MDT9685428.1"/>
    </source>
</evidence>
<comment type="caution">
    <text evidence="3">The sequence shown here is derived from an EMBL/GenBank/DDBJ whole genome shotgun (WGS) entry which is preliminary data.</text>
</comment>
<dbReference type="SUPFAM" id="SSF51110">
    <property type="entry name" value="alpha-D-mannose-specific plant lectins"/>
    <property type="match status" value="1"/>
</dbReference>
<protein>
    <recommendedName>
        <fullName evidence="2">Bulb-type lectin domain-containing protein</fullName>
    </recommendedName>
</protein>